<keyword evidence="8 9" id="KW-0472">Membrane</keyword>
<evidence type="ECO:0000256" key="5">
    <source>
        <dbReference type="ARBA" id="ARBA00022741"/>
    </source>
</evidence>
<feature type="transmembrane region" description="Helical" evidence="9">
    <location>
        <begin position="159"/>
        <end position="179"/>
    </location>
</feature>
<keyword evidence="4 9" id="KW-0812">Transmembrane</keyword>
<evidence type="ECO:0000259" key="10">
    <source>
        <dbReference type="PROSITE" id="PS50893"/>
    </source>
</evidence>
<dbReference type="InterPro" id="IPR036640">
    <property type="entry name" value="ABC1_TM_sf"/>
</dbReference>
<gene>
    <name evidence="12" type="primary">msbA</name>
    <name evidence="12" type="ORF">CFX0092_A2715</name>
</gene>
<feature type="transmembrane region" description="Helical" evidence="9">
    <location>
        <begin position="265"/>
        <end position="285"/>
    </location>
</feature>
<dbReference type="FunFam" id="3.40.50.300:FF:000287">
    <property type="entry name" value="Multidrug ABC transporter ATP-binding protein"/>
    <property type="match status" value="1"/>
</dbReference>
<evidence type="ECO:0000313" key="12">
    <source>
        <dbReference type="EMBL" id="CUS04593.2"/>
    </source>
</evidence>
<dbReference type="InterPro" id="IPR003439">
    <property type="entry name" value="ABC_transporter-like_ATP-bd"/>
</dbReference>
<keyword evidence="2" id="KW-0813">Transport</keyword>
<keyword evidence="6 12" id="KW-0067">ATP-binding</keyword>
<evidence type="ECO:0000256" key="9">
    <source>
        <dbReference type="SAM" id="Phobius"/>
    </source>
</evidence>
<dbReference type="Pfam" id="PF00005">
    <property type="entry name" value="ABC_tran"/>
    <property type="match status" value="1"/>
</dbReference>
<dbReference type="Proteomes" id="UP000215027">
    <property type="component" value="Chromosome I"/>
</dbReference>
<dbReference type="PROSITE" id="PS50929">
    <property type="entry name" value="ABC_TM1F"/>
    <property type="match status" value="1"/>
</dbReference>
<dbReference type="InterPro" id="IPR003593">
    <property type="entry name" value="AAA+_ATPase"/>
</dbReference>
<keyword evidence="13" id="KW-1185">Reference proteome</keyword>
<keyword evidence="5" id="KW-0547">Nucleotide-binding</keyword>
<dbReference type="InterPro" id="IPR011527">
    <property type="entry name" value="ABC1_TM_dom"/>
</dbReference>
<dbReference type="AlphaFoldDB" id="A0A170PI17"/>
<evidence type="ECO:0000256" key="6">
    <source>
        <dbReference type="ARBA" id="ARBA00022840"/>
    </source>
</evidence>
<feature type="transmembrane region" description="Helical" evidence="9">
    <location>
        <begin position="39"/>
        <end position="63"/>
    </location>
</feature>
<dbReference type="PANTHER" id="PTHR43394:SF1">
    <property type="entry name" value="ATP-BINDING CASSETTE SUB-FAMILY B MEMBER 10, MITOCHONDRIAL"/>
    <property type="match status" value="1"/>
</dbReference>
<comment type="subcellular location">
    <subcellularLocation>
        <location evidence="1">Cell membrane</location>
        <topology evidence="1">Multi-pass membrane protein</topology>
    </subcellularLocation>
</comment>
<dbReference type="GO" id="GO:0016887">
    <property type="term" value="F:ATP hydrolysis activity"/>
    <property type="evidence" value="ECO:0007669"/>
    <property type="project" value="InterPro"/>
</dbReference>
<evidence type="ECO:0000256" key="7">
    <source>
        <dbReference type="ARBA" id="ARBA00022989"/>
    </source>
</evidence>
<dbReference type="KEGG" id="pbf:CFX0092_A2715"/>
<evidence type="ECO:0000259" key="11">
    <source>
        <dbReference type="PROSITE" id="PS50929"/>
    </source>
</evidence>
<evidence type="ECO:0000256" key="4">
    <source>
        <dbReference type="ARBA" id="ARBA00022692"/>
    </source>
</evidence>
<dbReference type="SUPFAM" id="SSF90123">
    <property type="entry name" value="ABC transporter transmembrane region"/>
    <property type="match status" value="1"/>
</dbReference>
<dbReference type="PANTHER" id="PTHR43394">
    <property type="entry name" value="ATP-DEPENDENT PERMEASE MDL1, MITOCHONDRIAL"/>
    <property type="match status" value="1"/>
</dbReference>
<dbReference type="FunFam" id="1.20.1560.10:FF:000011">
    <property type="entry name" value="Multidrug ABC transporter ATP-binding protein"/>
    <property type="match status" value="1"/>
</dbReference>
<evidence type="ECO:0000313" key="13">
    <source>
        <dbReference type="Proteomes" id="UP000215027"/>
    </source>
</evidence>
<dbReference type="CDD" id="cd18576">
    <property type="entry name" value="ABC_6TM_bac_exporter_ABCB8_10_like"/>
    <property type="match status" value="1"/>
</dbReference>
<dbReference type="PROSITE" id="PS50893">
    <property type="entry name" value="ABC_TRANSPORTER_2"/>
    <property type="match status" value="1"/>
</dbReference>
<proteinExistence type="predicted"/>
<dbReference type="Gene3D" id="3.40.50.300">
    <property type="entry name" value="P-loop containing nucleotide triphosphate hydrolases"/>
    <property type="match status" value="1"/>
</dbReference>
<feature type="domain" description="ABC transmembrane type-1" evidence="11">
    <location>
        <begin position="45"/>
        <end position="326"/>
    </location>
</feature>
<dbReference type="SUPFAM" id="SSF52540">
    <property type="entry name" value="P-loop containing nucleoside triphosphate hydrolases"/>
    <property type="match status" value="1"/>
</dbReference>
<feature type="transmembrane region" description="Helical" evidence="9">
    <location>
        <begin position="83"/>
        <end position="100"/>
    </location>
</feature>
<dbReference type="SMART" id="SM00382">
    <property type="entry name" value="AAA"/>
    <property type="match status" value="1"/>
</dbReference>
<dbReference type="PROSITE" id="PS00211">
    <property type="entry name" value="ABC_TRANSPORTER_1"/>
    <property type="match status" value="1"/>
</dbReference>
<dbReference type="GO" id="GO:0015421">
    <property type="term" value="F:ABC-type oligopeptide transporter activity"/>
    <property type="evidence" value="ECO:0007669"/>
    <property type="project" value="TreeGrafter"/>
</dbReference>
<dbReference type="InterPro" id="IPR017871">
    <property type="entry name" value="ABC_transporter-like_CS"/>
</dbReference>
<dbReference type="RefSeq" id="WP_197699769.1">
    <property type="nucleotide sequence ID" value="NZ_LN890655.1"/>
</dbReference>
<name>A0A170PI17_9CHLR</name>
<dbReference type="EC" id="3.6.3.-" evidence="12"/>
<feature type="transmembrane region" description="Helical" evidence="9">
    <location>
        <begin position="300"/>
        <end position="321"/>
    </location>
</feature>
<dbReference type="EMBL" id="LN890655">
    <property type="protein sequence ID" value="CUS04593.2"/>
    <property type="molecule type" value="Genomic_DNA"/>
</dbReference>
<dbReference type="InterPro" id="IPR027417">
    <property type="entry name" value="P-loop_NTPase"/>
</dbReference>
<accession>A0A170PI17</accession>
<dbReference type="GO" id="GO:0005524">
    <property type="term" value="F:ATP binding"/>
    <property type="evidence" value="ECO:0007669"/>
    <property type="project" value="UniProtKB-KW"/>
</dbReference>
<dbReference type="GO" id="GO:0005886">
    <property type="term" value="C:plasma membrane"/>
    <property type="evidence" value="ECO:0007669"/>
    <property type="project" value="UniProtKB-SubCell"/>
</dbReference>
<reference evidence="12" key="1">
    <citation type="submission" date="2016-01" db="EMBL/GenBank/DDBJ databases">
        <authorList>
            <person name="Mcilroy J.S."/>
            <person name="Karst M S."/>
            <person name="Albertsen M."/>
        </authorList>
    </citation>
    <scope>NUCLEOTIDE SEQUENCE</scope>
    <source>
        <strain evidence="12">Cfx-K</strain>
    </source>
</reference>
<evidence type="ECO:0000256" key="2">
    <source>
        <dbReference type="ARBA" id="ARBA00022448"/>
    </source>
</evidence>
<organism evidence="12 13">
    <name type="scientific">Candidatus Promineifilum breve</name>
    <dbReference type="NCBI Taxonomy" id="1806508"/>
    <lineage>
        <taxon>Bacteria</taxon>
        <taxon>Bacillati</taxon>
        <taxon>Chloroflexota</taxon>
        <taxon>Ardenticatenia</taxon>
        <taxon>Candidatus Promineifilales</taxon>
        <taxon>Candidatus Promineifilaceae</taxon>
        <taxon>Candidatus Promineifilum</taxon>
    </lineage>
</organism>
<dbReference type="Pfam" id="PF00664">
    <property type="entry name" value="ABC_membrane"/>
    <property type="match status" value="1"/>
</dbReference>
<dbReference type="InterPro" id="IPR039421">
    <property type="entry name" value="Type_1_exporter"/>
</dbReference>
<keyword evidence="12" id="KW-0378">Hydrolase</keyword>
<sequence>MRFRRIARRQAAKPDDANPPITRGGLSVFRRLLGYVRPYWRWMTVAVVALIISSLLGLVLPLVVRNLVDFAFVNDDVADLNRVTLGLLAVFIFQSLFTFIQQMALANAGERAVADIRIDVFTHLQELPLSFYAERRTGELVSRVTNDVALLQQSMTWNLVILLRQIITIIGAAALLFWLDWRLTLLILLVVPVITLTMVWLGGRIRDASVAVQDSLAEIANSAEETTRGVRIVKSFAREPYEIGRFTTRVMDLYHAAMRRARINAMLAPLIGLIASITITGILYYGGSQVIAGNLSPGDLIAYLIYTVMVASPIAIMADLYGQFQAAIGASQRLFELLDRPSEIVEQPDARPLPLVAGEVVFQDVGFHYTTAIDVLDDVSFRARPGQLIALVGPSGAGKSTLVNLIPRFYDPVGGRITIDGNDVRAVTLKSLREQIGIVPQETILFSGSVYDNIRYGRLEATRAEIEAAAMAANAHTFIVEDLEHGYETAVGEHGVKLSGGQRQRIAIARAILKDPRILILDEATSSLDSESESLVQDALERLMRGRTSFVIAHRLSTVLNADWILVMNKGRIVEQGTHATLLLNPDGLYARLYNRQFAIA</sequence>
<feature type="transmembrane region" description="Helical" evidence="9">
    <location>
        <begin position="185"/>
        <end position="203"/>
    </location>
</feature>
<feature type="domain" description="ABC transporter" evidence="10">
    <location>
        <begin position="360"/>
        <end position="595"/>
    </location>
</feature>
<dbReference type="Gene3D" id="1.20.1560.10">
    <property type="entry name" value="ABC transporter type 1, transmembrane domain"/>
    <property type="match status" value="1"/>
</dbReference>
<evidence type="ECO:0000256" key="1">
    <source>
        <dbReference type="ARBA" id="ARBA00004651"/>
    </source>
</evidence>
<keyword evidence="3" id="KW-1003">Cell membrane</keyword>
<evidence type="ECO:0000256" key="3">
    <source>
        <dbReference type="ARBA" id="ARBA00022475"/>
    </source>
</evidence>
<protein>
    <submittedName>
        <fullName evidence="12">Lipid A export ATP-binding/permease protein MsbA</fullName>
        <ecNumber evidence="12">3.6.3.-</ecNumber>
    </submittedName>
</protein>
<evidence type="ECO:0000256" key="8">
    <source>
        <dbReference type="ARBA" id="ARBA00023136"/>
    </source>
</evidence>
<keyword evidence="7 9" id="KW-1133">Transmembrane helix</keyword>